<feature type="signal peptide" evidence="2">
    <location>
        <begin position="1"/>
        <end position="23"/>
    </location>
</feature>
<keyword evidence="1 2" id="KW-1015">Disulfide bond</keyword>
<dbReference type="Pfam" id="PF01185">
    <property type="entry name" value="Hydrophobin"/>
    <property type="match status" value="1"/>
</dbReference>
<dbReference type="RefSeq" id="XP_001215670.1">
    <property type="nucleotide sequence ID" value="XM_001215670.1"/>
</dbReference>
<sequence>MKFTATILALAATAVALPQIGHGGDHVQKGAQGDGTGNANGATGNGAGNGIGNQGNSQTRFRAPEDMTVQQASKKCGDNMQLSCCNKETAAGDTTDIPDGPLADALKGVLGGAGSGSEGLGLLEQCGKLDIIPIISDLINKHCDAKAACCQDSGSSADNSLIGLNLPCIALTSLI</sequence>
<dbReference type="OMA" id="QAQSKCG"/>
<keyword evidence="2" id="KW-0732">Signal</keyword>
<dbReference type="InterPro" id="IPR001338">
    <property type="entry name" value="Class_I_Hydrophobin"/>
</dbReference>
<dbReference type="eggNOG" id="ENOG502T10M">
    <property type="taxonomic scope" value="Eukaryota"/>
</dbReference>
<evidence type="ECO:0000256" key="2">
    <source>
        <dbReference type="RuleBase" id="RU365009"/>
    </source>
</evidence>
<accession>Q0CIJ2</accession>
<evidence type="ECO:0000313" key="4">
    <source>
        <dbReference type="EMBL" id="EAU33036.1"/>
    </source>
</evidence>
<dbReference type="AlphaFoldDB" id="Q0CIJ2"/>
<dbReference type="SMART" id="SM00075">
    <property type="entry name" value="HYDRO"/>
    <property type="match status" value="1"/>
</dbReference>
<dbReference type="GeneID" id="4322113"/>
<feature type="chain" id="PRO_5013987852" description="Hydrophobin" evidence="2">
    <location>
        <begin position="24"/>
        <end position="175"/>
    </location>
</feature>
<reference evidence="5" key="1">
    <citation type="submission" date="2005-09" db="EMBL/GenBank/DDBJ databases">
        <title>Annotation of the Aspergillus terreus NIH2624 genome.</title>
        <authorList>
            <person name="Birren B.W."/>
            <person name="Lander E.S."/>
            <person name="Galagan J.E."/>
            <person name="Nusbaum C."/>
            <person name="Devon K."/>
            <person name="Henn M."/>
            <person name="Ma L.-J."/>
            <person name="Jaffe D.B."/>
            <person name="Butler J."/>
            <person name="Alvarez P."/>
            <person name="Gnerre S."/>
            <person name="Grabherr M."/>
            <person name="Kleber M."/>
            <person name="Mauceli E.W."/>
            <person name="Brockman W."/>
            <person name="Rounsley S."/>
            <person name="Young S.K."/>
            <person name="LaButti K."/>
            <person name="Pushparaj V."/>
            <person name="DeCaprio D."/>
            <person name="Crawford M."/>
            <person name="Koehrsen M."/>
            <person name="Engels R."/>
            <person name="Montgomery P."/>
            <person name="Pearson M."/>
            <person name="Howarth C."/>
            <person name="Larson L."/>
            <person name="Luoma S."/>
            <person name="White J."/>
            <person name="Alvarado L."/>
            <person name="Kodira C.D."/>
            <person name="Zeng Q."/>
            <person name="Oleary S."/>
            <person name="Yandava C."/>
            <person name="Denning D.W."/>
            <person name="Nierman W.C."/>
            <person name="Milne T."/>
            <person name="Madden K."/>
        </authorList>
    </citation>
    <scope>NUCLEOTIDE SEQUENCE [LARGE SCALE GENOMIC DNA]</scope>
    <source>
        <strain evidence="5">NIH 2624 / FGSC A1156</strain>
    </source>
</reference>
<dbReference type="Proteomes" id="UP000007963">
    <property type="component" value="Unassembled WGS sequence"/>
</dbReference>
<protein>
    <recommendedName>
        <fullName evidence="2">Hydrophobin</fullName>
    </recommendedName>
</protein>
<dbReference type="EMBL" id="CH476602">
    <property type="protein sequence ID" value="EAU33036.1"/>
    <property type="molecule type" value="Genomic_DNA"/>
</dbReference>
<keyword evidence="2" id="KW-0964">Secreted</keyword>
<dbReference type="STRING" id="341663.Q0CIJ2"/>
<dbReference type="GO" id="GO:0005199">
    <property type="term" value="F:structural constituent of cell wall"/>
    <property type="evidence" value="ECO:0007669"/>
    <property type="project" value="InterPro"/>
</dbReference>
<dbReference type="VEuPathDB" id="FungiDB:ATEG_06492"/>
<proteinExistence type="inferred from homology"/>
<feature type="region of interest" description="Disordered" evidence="3">
    <location>
        <begin position="26"/>
        <end position="59"/>
    </location>
</feature>
<dbReference type="GO" id="GO:0009277">
    <property type="term" value="C:fungal-type cell wall"/>
    <property type="evidence" value="ECO:0007669"/>
    <property type="project" value="InterPro"/>
</dbReference>
<evidence type="ECO:0000256" key="3">
    <source>
        <dbReference type="SAM" id="MobiDB-lite"/>
    </source>
</evidence>
<feature type="compositionally biased region" description="Gly residues" evidence="3">
    <location>
        <begin position="32"/>
        <end position="53"/>
    </location>
</feature>
<dbReference type="HOGENOM" id="CLU_106380_1_0_1"/>
<evidence type="ECO:0000256" key="1">
    <source>
        <dbReference type="ARBA" id="ARBA00023157"/>
    </source>
</evidence>
<gene>
    <name evidence="4" type="ORF">ATEG_06492</name>
</gene>
<name>Q0CIJ2_ASPTN</name>
<organism evidence="4 5">
    <name type="scientific">Aspergillus terreus (strain NIH 2624 / FGSC A1156)</name>
    <dbReference type="NCBI Taxonomy" id="341663"/>
    <lineage>
        <taxon>Eukaryota</taxon>
        <taxon>Fungi</taxon>
        <taxon>Dikarya</taxon>
        <taxon>Ascomycota</taxon>
        <taxon>Pezizomycotina</taxon>
        <taxon>Eurotiomycetes</taxon>
        <taxon>Eurotiomycetidae</taxon>
        <taxon>Eurotiales</taxon>
        <taxon>Aspergillaceae</taxon>
        <taxon>Aspergillus</taxon>
        <taxon>Aspergillus subgen. Circumdati</taxon>
    </lineage>
</organism>
<dbReference type="OrthoDB" id="4225815at2759"/>
<comment type="similarity">
    <text evidence="2">Belongs to the fungal hydrophobin family.</text>
</comment>
<keyword evidence="2" id="KW-0134">Cell wall</keyword>
<comment type="subcellular location">
    <subcellularLocation>
        <location evidence="2">Secreted</location>
        <location evidence="2">Cell wall</location>
    </subcellularLocation>
</comment>
<evidence type="ECO:0000313" key="5">
    <source>
        <dbReference type="Proteomes" id="UP000007963"/>
    </source>
</evidence>